<dbReference type="VEuPathDB" id="FungiDB:TRICI_005292"/>
<evidence type="ECO:0000256" key="1">
    <source>
        <dbReference type="SAM" id="MobiDB-lite"/>
    </source>
</evidence>
<gene>
    <name evidence="2" type="ORF">TRICI_005292</name>
</gene>
<evidence type="ECO:0000313" key="2">
    <source>
        <dbReference type="EMBL" id="KAA8905446.1"/>
    </source>
</evidence>
<dbReference type="AlphaFoldDB" id="A0A642UUH0"/>
<comment type="caution">
    <text evidence="2">The sequence shown here is derived from an EMBL/GenBank/DDBJ whole genome shotgun (WGS) entry which is preliminary data.</text>
</comment>
<keyword evidence="3" id="KW-1185">Reference proteome</keyword>
<accession>A0A642UUH0</accession>
<sequence>MAKDVDKLAAQYAVSINEAKNVISSWLGDSDNEKEEESQVDFKPLQASKGLGAVQENESYRPRVMDNSYRALNSLKKRKEREDKATKTSHKVPKKPTKDSDSDEEESRSGISKKASNSSASAFDMYRKKKR</sequence>
<reference evidence="2" key="1">
    <citation type="journal article" date="2019" name="G3 (Bethesda)">
        <title>Genome Assemblies of Two Rare Opportunistic Yeast Pathogens: Diutina rugosa (syn. Candida rugosa) and Trichomonascus ciferrii (syn. Candida ciferrii).</title>
        <authorList>
            <person name="Mixao V."/>
            <person name="Saus E."/>
            <person name="Hansen A.P."/>
            <person name="Lass-Florl C."/>
            <person name="Gabaldon T."/>
        </authorList>
    </citation>
    <scope>NUCLEOTIDE SEQUENCE</scope>
    <source>
        <strain evidence="2">CBS 4856</strain>
    </source>
</reference>
<feature type="compositionally biased region" description="Low complexity" evidence="1">
    <location>
        <begin position="109"/>
        <end position="122"/>
    </location>
</feature>
<feature type="region of interest" description="Disordered" evidence="1">
    <location>
        <begin position="27"/>
        <end position="131"/>
    </location>
</feature>
<name>A0A642UUH0_9ASCO</name>
<protein>
    <submittedName>
        <fullName evidence="2">Uncharacterized protein</fullName>
    </submittedName>
</protein>
<dbReference type="EMBL" id="SWFS01000415">
    <property type="protein sequence ID" value="KAA8905446.1"/>
    <property type="molecule type" value="Genomic_DNA"/>
</dbReference>
<evidence type="ECO:0000313" key="3">
    <source>
        <dbReference type="Proteomes" id="UP000761534"/>
    </source>
</evidence>
<organism evidence="2 3">
    <name type="scientific">Trichomonascus ciferrii</name>
    <dbReference type="NCBI Taxonomy" id="44093"/>
    <lineage>
        <taxon>Eukaryota</taxon>
        <taxon>Fungi</taxon>
        <taxon>Dikarya</taxon>
        <taxon>Ascomycota</taxon>
        <taxon>Saccharomycotina</taxon>
        <taxon>Dipodascomycetes</taxon>
        <taxon>Dipodascales</taxon>
        <taxon>Trichomonascaceae</taxon>
        <taxon>Trichomonascus</taxon>
        <taxon>Trichomonascus ciferrii complex</taxon>
    </lineage>
</organism>
<dbReference type="Proteomes" id="UP000761534">
    <property type="component" value="Unassembled WGS sequence"/>
</dbReference>
<feature type="compositionally biased region" description="Acidic residues" evidence="1">
    <location>
        <begin position="30"/>
        <end position="39"/>
    </location>
</feature>
<proteinExistence type="predicted"/>